<evidence type="ECO:0000256" key="1">
    <source>
        <dbReference type="SAM" id="Phobius"/>
    </source>
</evidence>
<accession>F4N277</accession>
<dbReference type="AlphaFoldDB" id="F4N277"/>
<keyword evidence="1" id="KW-0812">Transmembrane</keyword>
<dbReference type="EMBL" id="FR718683">
    <property type="protein sequence ID" value="CBX72185.1"/>
    <property type="molecule type" value="Genomic_DNA"/>
</dbReference>
<keyword evidence="1" id="KW-0472">Membrane</keyword>
<proteinExistence type="predicted"/>
<protein>
    <submittedName>
        <fullName evidence="2">Uncharacterized protein</fullName>
    </submittedName>
</protein>
<sequence length="45" mass="5366">MEQSEKGRKLKIEFIGLERVYFYASDGIYIITCFYLTNSIHFLVE</sequence>
<gene>
    <name evidence="2" type="ORF">YEW_FJ23170</name>
</gene>
<feature type="transmembrane region" description="Helical" evidence="1">
    <location>
        <begin position="20"/>
        <end position="44"/>
    </location>
</feature>
<evidence type="ECO:0000313" key="2">
    <source>
        <dbReference type="EMBL" id="CBX72185.1"/>
    </source>
</evidence>
<organism evidence="2">
    <name type="scientific">Yersinia enterocolitica W22703</name>
    <dbReference type="NCBI Taxonomy" id="913028"/>
    <lineage>
        <taxon>Bacteria</taxon>
        <taxon>Pseudomonadati</taxon>
        <taxon>Pseudomonadota</taxon>
        <taxon>Gammaproteobacteria</taxon>
        <taxon>Enterobacterales</taxon>
        <taxon>Yersiniaceae</taxon>
        <taxon>Yersinia</taxon>
    </lineage>
</organism>
<name>F4N277_YEREN</name>
<keyword evidence="1" id="KW-1133">Transmembrane helix</keyword>
<reference evidence="2" key="1">
    <citation type="journal article" date="2011" name="BMC Genomics">
        <title>Shotgun sequencing of Yersinia enterocolitica strain W22703 (biotype 2, serotype O:9): genomic evidence for oscillation between invertebrates and mammals.</title>
        <authorList>
            <person name="Fuchs T.M."/>
            <person name="Brandt K."/>
            <person name="Starke M."/>
            <person name="Rattei T."/>
        </authorList>
    </citation>
    <scope>NUCLEOTIDE SEQUENCE</scope>
</reference>